<dbReference type="SUPFAM" id="SSF160467">
    <property type="entry name" value="PH0987 N-terminal domain-like"/>
    <property type="match status" value="1"/>
</dbReference>
<dbReference type="SUPFAM" id="SSF50891">
    <property type="entry name" value="Cyclophilin-like"/>
    <property type="match status" value="1"/>
</dbReference>
<proteinExistence type="predicted"/>
<dbReference type="EMBL" id="JBHTJL010000015">
    <property type="protein sequence ID" value="MFD1063699.1"/>
    <property type="molecule type" value="Genomic_DNA"/>
</dbReference>
<evidence type="ECO:0000256" key="1">
    <source>
        <dbReference type="ARBA" id="ARBA00022741"/>
    </source>
</evidence>
<feature type="domain" description="Carboxyltransferase" evidence="5">
    <location>
        <begin position="5"/>
        <end position="206"/>
    </location>
</feature>
<organism evidence="6 7">
    <name type="scientific">Winogradskyella litorisediminis</name>
    <dbReference type="NCBI Taxonomy" id="1156618"/>
    <lineage>
        <taxon>Bacteria</taxon>
        <taxon>Pseudomonadati</taxon>
        <taxon>Bacteroidota</taxon>
        <taxon>Flavobacteriia</taxon>
        <taxon>Flavobacteriales</taxon>
        <taxon>Flavobacteriaceae</taxon>
        <taxon>Winogradskyella</taxon>
    </lineage>
</organism>
<dbReference type="Gene3D" id="3.30.1360.40">
    <property type="match status" value="1"/>
</dbReference>
<keyword evidence="3" id="KW-0067">ATP-binding</keyword>
<keyword evidence="1" id="KW-0547">Nucleotide-binding</keyword>
<evidence type="ECO:0000259" key="5">
    <source>
        <dbReference type="SMART" id="SM00796"/>
    </source>
</evidence>
<dbReference type="InterPro" id="IPR010016">
    <property type="entry name" value="PxpB"/>
</dbReference>
<dbReference type="PANTHER" id="PTHR34698">
    <property type="entry name" value="5-OXOPROLINASE SUBUNIT B"/>
    <property type="match status" value="1"/>
</dbReference>
<comment type="caution">
    <text evidence="6">The sequence shown here is derived from an EMBL/GenBank/DDBJ whole genome shotgun (WGS) entry which is preliminary data.</text>
</comment>
<dbReference type="NCBIfam" id="TIGR00370">
    <property type="entry name" value="5-oxoprolinase subunit PxpB"/>
    <property type="match status" value="1"/>
</dbReference>
<dbReference type="RefSeq" id="WP_386131046.1">
    <property type="nucleotide sequence ID" value="NZ_JBHTJL010000015.1"/>
</dbReference>
<accession>A0ABW3N7N4</accession>
<name>A0ABW3N7N4_9FLAO</name>
<dbReference type="EC" id="3.5.2.9" evidence="6"/>
<keyword evidence="7" id="KW-1185">Reference proteome</keyword>
<evidence type="ECO:0000313" key="7">
    <source>
        <dbReference type="Proteomes" id="UP001597013"/>
    </source>
</evidence>
<evidence type="ECO:0000256" key="4">
    <source>
        <dbReference type="SAM" id="Phobius"/>
    </source>
</evidence>
<gene>
    <name evidence="6" type="primary">pxpB</name>
    <name evidence="6" type="ORF">ACFQ1Q_10625</name>
</gene>
<sequence length="242" mass="27815">MKYNLKYRQFSERSILIVWPSKIDEIILQDVLFFKEVIQNKYIKLKLQVNNTYNSILIIYPFVIENINGKFLELKALYNSSKSIKKLKSTVWEIPVCYDDEFGFDLELLSKEKSLSKAEIIQRHSQPFYTIFFIGFLPGFLYLGGLDKSLHFSRKSTPNLNIKKGAVGIGGNQTGIYPKNSPGGWHIIGNSPVDFFDLKSDEICFAKPGDKIKFQSISKSEFSKISNDIKDGAFRLKSYAYD</sequence>
<dbReference type="Pfam" id="PF02682">
    <property type="entry name" value="CT_C_D"/>
    <property type="match status" value="1"/>
</dbReference>
<keyword evidence="4" id="KW-0812">Transmembrane</keyword>
<dbReference type="InterPro" id="IPR003833">
    <property type="entry name" value="CT_C_D"/>
</dbReference>
<evidence type="ECO:0000256" key="3">
    <source>
        <dbReference type="ARBA" id="ARBA00022840"/>
    </source>
</evidence>
<keyword evidence="4" id="KW-1133">Transmembrane helix</keyword>
<dbReference type="Gene3D" id="2.40.100.10">
    <property type="entry name" value="Cyclophilin-like"/>
    <property type="match status" value="1"/>
</dbReference>
<keyword evidence="4" id="KW-0472">Membrane</keyword>
<keyword evidence="2 6" id="KW-0378">Hydrolase</keyword>
<evidence type="ECO:0000313" key="6">
    <source>
        <dbReference type="EMBL" id="MFD1063699.1"/>
    </source>
</evidence>
<feature type="transmembrane region" description="Helical" evidence="4">
    <location>
        <begin position="128"/>
        <end position="146"/>
    </location>
</feature>
<protein>
    <submittedName>
        <fullName evidence="6">5-oxoprolinase subunit PxpB</fullName>
        <ecNumber evidence="6">3.5.2.9</ecNumber>
    </submittedName>
</protein>
<dbReference type="PANTHER" id="PTHR34698:SF2">
    <property type="entry name" value="5-OXOPROLINASE SUBUNIT B"/>
    <property type="match status" value="1"/>
</dbReference>
<dbReference type="SMART" id="SM00796">
    <property type="entry name" value="AHS1"/>
    <property type="match status" value="1"/>
</dbReference>
<dbReference type="GO" id="GO:0017168">
    <property type="term" value="F:5-oxoprolinase (ATP-hydrolyzing) activity"/>
    <property type="evidence" value="ECO:0007669"/>
    <property type="project" value="UniProtKB-EC"/>
</dbReference>
<dbReference type="Proteomes" id="UP001597013">
    <property type="component" value="Unassembled WGS sequence"/>
</dbReference>
<reference evidence="7" key="1">
    <citation type="journal article" date="2019" name="Int. J. Syst. Evol. Microbiol.">
        <title>The Global Catalogue of Microorganisms (GCM) 10K type strain sequencing project: providing services to taxonomists for standard genome sequencing and annotation.</title>
        <authorList>
            <consortium name="The Broad Institute Genomics Platform"/>
            <consortium name="The Broad Institute Genome Sequencing Center for Infectious Disease"/>
            <person name="Wu L."/>
            <person name="Ma J."/>
        </authorList>
    </citation>
    <scope>NUCLEOTIDE SEQUENCE [LARGE SCALE GENOMIC DNA]</scope>
    <source>
        <strain evidence="7">CCUG 62215</strain>
    </source>
</reference>
<dbReference type="InterPro" id="IPR029000">
    <property type="entry name" value="Cyclophilin-like_dom_sf"/>
</dbReference>
<evidence type="ECO:0000256" key="2">
    <source>
        <dbReference type="ARBA" id="ARBA00022801"/>
    </source>
</evidence>